<dbReference type="Gene3D" id="3.30.1330.40">
    <property type="entry name" value="RutC-like"/>
    <property type="match status" value="1"/>
</dbReference>
<organism evidence="2 3">
    <name type="scientific">Candidatus Curtissbacteria bacterium RBG_13_40_7</name>
    <dbReference type="NCBI Taxonomy" id="1797706"/>
    <lineage>
        <taxon>Bacteria</taxon>
        <taxon>Candidatus Curtissiibacteriota</taxon>
    </lineage>
</organism>
<dbReference type="EMBL" id="MFAU01000014">
    <property type="protein sequence ID" value="OGD84673.1"/>
    <property type="molecule type" value="Genomic_DNA"/>
</dbReference>
<dbReference type="AlphaFoldDB" id="A0A1F5FYI5"/>
<sequence length="133" mass="14948">MNKTKINSTEFAERMGAYSHGYKVEISDTVLIFTTGQIAMDKTGNVVHPDNPAKQAKFIFENLQKILSEAGASLDDVVKTTVFVTNMDDFAEISKVRNQYFKNSEPVSTLVEVERLVKDDCRVEIEVIAVKQK</sequence>
<reference evidence="2 3" key="1">
    <citation type="journal article" date="2016" name="Nat. Commun.">
        <title>Thousands of microbial genomes shed light on interconnected biogeochemical processes in an aquifer system.</title>
        <authorList>
            <person name="Anantharaman K."/>
            <person name="Brown C.T."/>
            <person name="Hug L.A."/>
            <person name="Sharon I."/>
            <person name="Castelle C.J."/>
            <person name="Probst A.J."/>
            <person name="Thomas B.C."/>
            <person name="Singh A."/>
            <person name="Wilkins M.J."/>
            <person name="Karaoz U."/>
            <person name="Brodie E.L."/>
            <person name="Williams K.H."/>
            <person name="Hubbard S.S."/>
            <person name="Banfield J.F."/>
        </authorList>
    </citation>
    <scope>NUCLEOTIDE SEQUENCE [LARGE SCALE GENOMIC DNA]</scope>
</reference>
<dbReference type="CDD" id="cd00448">
    <property type="entry name" value="YjgF_YER057c_UK114_family"/>
    <property type="match status" value="1"/>
</dbReference>
<gene>
    <name evidence="2" type="ORF">A2165_02500</name>
</gene>
<dbReference type="GO" id="GO:0005829">
    <property type="term" value="C:cytosol"/>
    <property type="evidence" value="ECO:0007669"/>
    <property type="project" value="TreeGrafter"/>
</dbReference>
<dbReference type="SUPFAM" id="SSF55298">
    <property type="entry name" value="YjgF-like"/>
    <property type="match status" value="1"/>
</dbReference>
<dbReference type="InterPro" id="IPR035959">
    <property type="entry name" value="RutC-like_sf"/>
</dbReference>
<dbReference type="Proteomes" id="UP000179252">
    <property type="component" value="Unassembled WGS sequence"/>
</dbReference>
<dbReference type="GO" id="GO:0019239">
    <property type="term" value="F:deaminase activity"/>
    <property type="evidence" value="ECO:0007669"/>
    <property type="project" value="TreeGrafter"/>
</dbReference>
<dbReference type="Pfam" id="PF01042">
    <property type="entry name" value="Ribonuc_L-PSP"/>
    <property type="match status" value="1"/>
</dbReference>
<comment type="caution">
    <text evidence="2">The sequence shown here is derived from an EMBL/GenBank/DDBJ whole genome shotgun (WGS) entry which is preliminary data.</text>
</comment>
<accession>A0A1F5FYI5</accession>
<evidence type="ECO:0000256" key="1">
    <source>
        <dbReference type="ARBA" id="ARBA00010552"/>
    </source>
</evidence>
<comment type="similarity">
    <text evidence="1">Belongs to the RutC family.</text>
</comment>
<dbReference type="InterPro" id="IPR006175">
    <property type="entry name" value="YjgF/YER057c/UK114"/>
</dbReference>
<dbReference type="PANTHER" id="PTHR11803:SF58">
    <property type="entry name" value="PROTEIN HMF1-RELATED"/>
    <property type="match status" value="1"/>
</dbReference>
<evidence type="ECO:0000313" key="3">
    <source>
        <dbReference type="Proteomes" id="UP000179252"/>
    </source>
</evidence>
<proteinExistence type="inferred from homology"/>
<protein>
    <recommendedName>
        <fullName evidence="4">Enamine deaminase RidA</fullName>
    </recommendedName>
</protein>
<name>A0A1F5FYI5_9BACT</name>
<evidence type="ECO:0000313" key="2">
    <source>
        <dbReference type="EMBL" id="OGD84673.1"/>
    </source>
</evidence>
<dbReference type="FunFam" id="3.30.1330.40:FF:000001">
    <property type="entry name" value="L-PSP family endoribonuclease"/>
    <property type="match status" value="1"/>
</dbReference>
<dbReference type="PANTHER" id="PTHR11803">
    <property type="entry name" value="2-IMINOBUTANOATE/2-IMINOPROPANOATE DEAMINASE RIDA"/>
    <property type="match status" value="1"/>
</dbReference>
<evidence type="ECO:0008006" key="4">
    <source>
        <dbReference type="Google" id="ProtNLM"/>
    </source>
</evidence>